<gene>
    <name evidence="1" type="ORF">F8388_022475</name>
</gene>
<reference evidence="1 2" key="1">
    <citation type="journal article" date="2020" name="bioRxiv">
        <title>Sequence and annotation of 42 cannabis genomes reveals extensive copy number variation in cannabinoid synthesis and pathogen resistance genes.</title>
        <authorList>
            <person name="Mckernan K.J."/>
            <person name="Helbert Y."/>
            <person name="Kane L.T."/>
            <person name="Ebling H."/>
            <person name="Zhang L."/>
            <person name="Liu B."/>
            <person name="Eaton Z."/>
            <person name="Mclaughlin S."/>
            <person name="Kingan S."/>
            <person name="Baybayan P."/>
            <person name="Concepcion G."/>
            <person name="Jordan M."/>
            <person name="Riva A."/>
            <person name="Barbazuk W."/>
            <person name="Harkins T."/>
        </authorList>
    </citation>
    <scope>NUCLEOTIDE SEQUENCE [LARGE SCALE GENOMIC DNA]</scope>
    <source>
        <strain evidence="2">cv. Jamaican Lion 4</strain>
        <tissue evidence="1">Leaf</tissue>
    </source>
</reference>
<comment type="caution">
    <text evidence="1">The sequence shown here is derived from an EMBL/GenBank/DDBJ whole genome shotgun (WGS) entry which is preliminary data.</text>
</comment>
<evidence type="ECO:0000313" key="1">
    <source>
        <dbReference type="EMBL" id="KAF4362818.1"/>
    </source>
</evidence>
<accession>A0A7J6EWR8</accession>
<protein>
    <submittedName>
        <fullName evidence="1">Uncharacterized protein</fullName>
    </submittedName>
</protein>
<proteinExistence type="predicted"/>
<name>A0A7J6EWR8_CANSA</name>
<organism evidence="1 2">
    <name type="scientific">Cannabis sativa</name>
    <name type="common">Hemp</name>
    <name type="synonym">Marijuana</name>
    <dbReference type="NCBI Taxonomy" id="3483"/>
    <lineage>
        <taxon>Eukaryota</taxon>
        <taxon>Viridiplantae</taxon>
        <taxon>Streptophyta</taxon>
        <taxon>Embryophyta</taxon>
        <taxon>Tracheophyta</taxon>
        <taxon>Spermatophyta</taxon>
        <taxon>Magnoliopsida</taxon>
        <taxon>eudicotyledons</taxon>
        <taxon>Gunneridae</taxon>
        <taxon>Pentapetalae</taxon>
        <taxon>rosids</taxon>
        <taxon>fabids</taxon>
        <taxon>Rosales</taxon>
        <taxon>Cannabaceae</taxon>
        <taxon>Cannabis</taxon>
    </lineage>
</organism>
<dbReference type="Proteomes" id="UP000525078">
    <property type="component" value="Unassembled WGS sequence"/>
</dbReference>
<evidence type="ECO:0000313" key="2">
    <source>
        <dbReference type="Proteomes" id="UP000525078"/>
    </source>
</evidence>
<dbReference type="AlphaFoldDB" id="A0A7J6EWR8"/>
<sequence>MALSLPATNSIAASPDGTEKCFASMNLTGLSDSMIHPGSGEIRSWILGESKIPVEKFLNTH</sequence>
<dbReference type="EMBL" id="JAATIP010000181">
    <property type="protein sequence ID" value="KAF4362818.1"/>
    <property type="molecule type" value="Genomic_DNA"/>
</dbReference>